<dbReference type="EMBL" id="BBSI01000023">
    <property type="protein sequence ID" value="GAM80574.1"/>
    <property type="molecule type" value="Genomic_DNA"/>
</dbReference>
<gene>
    <name evidence="2" type="ORF">JCM5805K_1684</name>
</gene>
<feature type="transmembrane region" description="Helical" evidence="1">
    <location>
        <begin position="12"/>
        <end position="30"/>
    </location>
</feature>
<protein>
    <submittedName>
        <fullName evidence="2">Uncharacterized protein</fullName>
    </submittedName>
</protein>
<evidence type="ECO:0000313" key="3">
    <source>
        <dbReference type="Proteomes" id="UP000031847"/>
    </source>
</evidence>
<name>A0A0B8R2V6_LACLL</name>
<sequence length="31" mass="3588">MRQIVINAREVLQTYPAMVLLVLIFVLPYLA</sequence>
<keyword evidence="1" id="KW-0812">Transmembrane</keyword>
<evidence type="ECO:0000313" key="2">
    <source>
        <dbReference type="EMBL" id="GAM80574.1"/>
    </source>
</evidence>
<proteinExistence type="predicted"/>
<dbReference type="AlphaFoldDB" id="A0A0B8R2V6"/>
<dbReference type="Proteomes" id="UP000031847">
    <property type="component" value="Unassembled WGS sequence"/>
</dbReference>
<comment type="caution">
    <text evidence="2">The sequence shown here is derived from an EMBL/GenBank/DDBJ whole genome shotgun (WGS) entry which is preliminary data.</text>
</comment>
<evidence type="ECO:0000256" key="1">
    <source>
        <dbReference type="SAM" id="Phobius"/>
    </source>
</evidence>
<reference evidence="2 3" key="1">
    <citation type="submission" date="2015-01" db="EMBL/GenBank/DDBJ databases">
        <title>Lactococcus lactis subsp.lactis JCM 5805 whole genome shotgun sequence.</title>
        <authorList>
            <person name="Fujii T."/>
            <person name="Tomita Y."/>
            <person name="Ikushima S."/>
            <person name="Fujiwara D."/>
        </authorList>
    </citation>
    <scope>NUCLEOTIDE SEQUENCE [LARGE SCALE GENOMIC DNA]</scope>
    <source>
        <strain evidence="2 3">JCM 5805</strain>
    </source>
</reference>
<keyword evidence="1" id="KW-0472">Membrane</keyword>
<keyword evidence="1" id="KW-1133">Transmembrane helix</keyword>
<accession>A0A0B8R2V6</accession>
<organism evidence="2 3">
    <name type="scientific">Lactococcus lactis subsp. lactis</name>
    <name type="common">Streptococcus lactis</name>
    <dbReference type="NCBI Taxonomy" id="1360"/>
    <lineage>
        <taxon>Bacteria</taxon>
        <taxon>Bacillati</taxon>
        <taxon>Bacillota</taxon>
        <taxon>Bacilli</taxon>
        <taxon>Lactobacillales</taxon>
        <taxon>Streptococcaceae</taxon>
        <taxon>Lactococcus</taxon>
    </lineage>
</organism>